<dbReference type="PROSITE" id="PS51257">
    <property type="entry name" value="PROKAR_LIPOPROTEIN"/>
    <property type="match status" value="1"/>
</dbReference>
<dbReference type="InterPro" id="IPR000073">
    <property type="entry name" value="AB_hydrolase_1"/>
</dbReference>
<reference evidence="2" key="1">
    <citation type="submission" date="2019-03" db="EMBL/GenBank/DDBJ databases">
        <authorList>
            <person name="Danneels B."/>
        </authorList>
    </citation>
    <scope>NUCLEOTIDE SEQUENCE</scope>
</reference>
<accession>A0A484P311</accession>
<dbReference type="SUPFAM" id="SSF53474">
    <property type="entry name" value="alpha/beta-Hydrolases"/>
    <property type="match status" value="1"/>
</dbReference>
<protein>
    <submittedName>
        <fullName evidence="2">Lysophospholipase</fullName>
        <ecNumber evidence="2">3.1.1.5</ecNumber>
    </submittedName>
</protein>
<dbReference type="EMBL" id="CAADHY010000014">
    <property type="protein sequence ID" value="VFR19501.1"/>
    <property type="molecule type" value="Genomic_DNA"/>
</dbReference>
<dbReference type="InterPro" id="IPR029058">
    <property type="entry name" value="AB_hydrolase_fold"/>
</dbReference>
<dbReference type="InterPro" id="IPR022742">
    <property type="entry name" value="Hydrolase_4"/>
</dbReference>
<dbReference type="Pfam" id="PF12146">
    <property type="entry name" value="Hydrolase_4"/>
    <property type="match status" value="1"/>
</dbReference>
<keyword evidence="2" id="KW-0378">Hydrolase</keyword>
<gene>
    <name evidence="2" type="ORF">AMP9_3234</name>
</gene>
<dbReference type="AlphaFoldDB" id="A0A484P311"/>
<organism evidence="2">
    <name type="scientific">plant metagenome</name>
    <dbReference type="NCBI Taxonomy" id="1297885"/>
    <lineage>
        <taxon>unclassified sequences</taxon>
        <taxon>metagenomes</taxon>
        <taxon>organismal metagenomes</taxon>
    </lineage>
</organism>
<dbReference type="PRINTS" id="PR00111">
    <property type="entry name" value="ABHYDROLASE"/>
</dbReference>
<dbReference type="InterPro" id="IPR051044">
    <property type="entry name" value="MAG_DAG_Lipase"/>
</dbReference>
<dbReference type="Gene3D" id="3.40.50.1820">
    <property type="entry name" value="alpha/beta hydrolase"/>
    <property type="match status" value="1"/>
</dbReference>
<evidence type="ECO:0000259" key="1">
    <source>
        <dbReference type="Pfam" id="PF12146"/>
    </source>
</evidence>
<proteinExistence type="predicted"/>
<feature type="domain" description="Serine aminopeptidase S33" evidence="1">
    <location>
        <begin position="68"/>
        <end position="315"/>
    </location>
</feature>
<dbReference type="EC" id="3.1.1.5" evidence="2"/>
<dbReference type="GO" id="GO:0004622">
    <property type="term" value="F:phosphatidylcholine lysophospholipase activity"/>
    <property type="evidence" value="ECO:0007669"/>
    <property type="project" value="UniProtKB-EC"/>
</dbReference>
<evidence type="ECO:0000313" key="2">
    <source>
        <dbReference type="EMBL" id="VFR19501.1"/>
    </source>
</evidence>
<dbReference type="PANTHER" id="PTHR11614">
    <property type="entry name" value="PHOSPHOLIPASE-RELATED"/>
    <property type="match status" value="1"/>
</dbReference>
<name>A0A484P311_9ZZZZ</name>
<sequence length="372" mass="39361">MGEGKVQAMAWKRACAGLCVPLLMLLAACSATYQPRGAPTQSVLIEGQALVVEDGVRLPLRQWVPAGKPRAVVIALHGMNDYSNAFDAPARYWRGQGIATYAYDQRGFGASALPGIWPGTETLVADLDSAVEAIAARHPGVPLFVLGESMGGAVAITAVTAPAMPGRAPLASRLQGVVLSAPALWGRQSMNLFYRMTLWLAVHTVPSVHVTPPRGLKIVPSDNIDMLRGLGRDPLVLKRTRIDAVSGLVDLMSLAESRLTALPPALPVLVLYGAHEQVLHADSVAEATASLKALAERQPVQLKRYPQGYHMLLRDLCGEAVWQDVAAWMAEPAAVRPVGACPPPILRVAPDAPLSSALPAPAPAGPGSVLRR</sequence>